<evidence type="ECO:0000259" key="9">
    <source>
        <dbReference type="PROSITE" id="PS50011"/>
    </source>
</evidence>
<organism evidence="10">
    <name type="scientific">Phallusia mammillata</name>
    <dbReference type="NCBI Taxonomy" id="59560"/>
    <lineage>
        <taxon>Eukaryota</taxon>
        <taxon>Metazoa</taxon>
        <taxon>Chordata</taxon>
        <taxon>Tunicata</taxon>
        <taxon>Ascidiacea</taxon>
        <taxon>Phlebobranchia</taxon>
        <taxon>Ascidiidae</taxon>
        <taxon>Phallusia</taxon>
    </lineage>
</organism>
<keyword evidence="10" id="KW-0132">Cell division</keyword>
<evidence type="ECO:0000256" key="5">
    <source>
        <dbReference type="ARBA" id="ARBA00022777"/>
    </source>
</evidence>
<dbReference type="PANTHER" id="PTHR44167:SF23">
    <property type="entry name" value="CDC7 KINASE, ISOFORM A-RELATED"/>
    <property type="match status" value="1"/>
</dbReference>
<dbReference type="AlphaFoldDB" id="A0A6F9D8N8"/>
<feature type="domain" description="Protein kinase" evidence="9">
    <location>
        <begin position="78"/>
        <end position="598"/>
    </location>
</feature>
<dbReference type="GO" id="GO:0005524">
    <property type="term" value="F:ATP binding"/>
    <property type="evidence" value="ECO:0007669"/>
    <property type="project" value="UniProtKB-UniRule"/>
</dbReference>
<dbReference type="GO" id="GO:0044773">
    <property type="term" value="P:mitotic DNA damage checkpoint signaling"/>
    <property type="evidence" value="ECO:0007669"/>
    <property type="project" value="TreeGrafter"/>
</dbReference>
<evidence type="ECO:0000313" key="10">
    <source>
        <dbReference type="EMBL" id="CAB3229280.1"/>
    </source>
</evidence>
<protein>
    <recommendedName>
        <fullName evidence="1">non-specific serine/threonine protein kinase</fullName>
        <ecNumber evidence="1">2.7.11.1</ecNumber>
    </recommendedName>
</protein>
<reference evidence="10" key="1">
    <citation type="submission" date="2020-04" db="EMBL/GenBank/DDBJ databases">
        <authorList>
            <person name="Neveu A P."/>
        </authorList>
    </citation>
    <scope>NUCLEOTIDE SEQUENCE</scope>
    <source>
        <tissue evidence="10">Whole embryo</tissue>
    </source>
</reference>
<dbReference type="InterPro" id="IPR000719">
    <property type="entry name" value="Prot_kinase_dom"/>
</dbReference>
<evidence type="ECO:0000256" key="6">
    <source>
        <dbReference type="ARBA" id="ARBA00022840"/>
    </source>
</evidence>
<feature type="binding site" evidence="7">
    <location>
        <position position="110"/>
    </location>
    <ligand>
        <name>ATP</name>
        <dbReference type="ChEBI" id="CHEBI:30616"/>
    </ligand>
</feature>
<keyword evidence="3" id="KW-0808">Transferase</keyword>
<dbReference type="GO" id="GO:0004674">
    <property type="term" value="F:protein serine/threonine kinase activity"/>
    <property type="evidence" value="ECO:0007669"/>
    <property type="project" value="UniProtKB-KW"/>
</dbReference>
<dbReference type="InterPro" id="IPR017441">
    <property type="entry name" value="Protein_kinase_ATP_BS"/>
</dbReference>
<gene>
    <name evidence="10" type="primary">Cdc7</name>
</gene>
<evidence type="ECO:0000256" key="7">
    <source>
        <dbReference type="PROSITE-ProRule" id="PRU10141"/>
    </source>
</evidence>
<dbReference type="GO" id="GO:0005634">
    <property type="term" value="C:nucleus"/>
    <property type="evidence" value="ECO:0007669"/>
    <property type="project" value="TreeGrafter"/>
</dbReference>
<dbReference type="PROSITE" id="PS00107">
    <property type="entry name" value="PROTEIN_KINASE_ATP"/>
    <property type="match status" value="1"/>
</dbReference>
<keyword evidence="2" id="KW-0723">Serine/threonine-protein kinase</keyword>
<dbReference type="Gene3D" id="1.10.510.10">
    <property type="entry name" value="Transferase(Phosphotransferase) domain 1"/>
    <property type="match status" value="2"/>
</dbReference>
<proteinExistence type="evidence at transcript level"/>
<dbReference type="SUPFAM" id="SSF56112">
    <property type="entry name" value="Protein kinase-like (PK-like)"/>
    <property type="match status" value="1"/>
</dbReference>
<dbReference type="SMART" id="SM00220">
    <property type="entry name" value="S_TKc"/>
    <property type="match status" value="1"/>
</dbReference>
<keyword evidence="4 7" id="KW-0547">Nucleotide-binding</keyword>
<dbReference type="PANTHER" id="PTHR44167">
    <property type="entry name" value="OVARIAN-SPECIFIC SERINE/THREONINE-PROTEIN KINASE LOK-RELATED"/>
    <property type="match status" value="1"/>
</dbReference>
<evidence type="ECO:0000256" key="3">
    <source>
        <dbReference type="ARBA" id="ARBA00022679"/>
    </source>
</evidence>
<accession>A0A6F9D8N8</accession>
<dbReference type="Pfam" id="PF00069">
    <property type="entry name" value="Pkinase"/>
    <property type="match status" value="2"/>
</dbReference>
<dbReference type="Gene3D" id="3.30.200.20">
    <property type="entry name" value="Phosphorylase Kinase, domain 1"/>
    <property type="match status" value="1"/>
</dbReference>
<feature type="region of interest" description="Disordered" evidence="8">
    <location>
        <begin position="225"/>
        <end position="268"/>
    </location>
</feature>
<keyword evidence="10" id="KW-0131">Cell cycle</keyword>
<evidence type="ECO:0000256" key="4">
    <source>
        <dbReference type="ARBA" id="ARBA00022741"/>
    </source>
</evidence>
<dbReference type="PROSITE" id="PS50011">
    <property type="entry name" value="PROTEIN_KINASE_DOM"/>
    <property type="match status" value="1"/>
</dbReference>
<evidence type="ECO:0000256" key="1">
    <source>
        <dbReference type="ARBA" id="ARBA00012513"/>
    </source>
</evidence>
<sequence length="603" mass="67406">MSLVNEPTVNNENLSASFPLKPEDFHDESSSAWIQASPVLARSPQTKNLISKKRKAAKDHSDEFKDLFDSVPQIKEYFDMKKQIGCGTFSNVYLATVKELGEKSPLYALKHIFSTSHPKRTENEIKCLKEIGGKQFVVGVEGCIRHNGEVVVIMPYIEHTKFSDLLNNMTMDDIKEYMWQLFLALHQVHSCDTIHRDVKPNNFLFNLKTKKGGLVDFGLAQQCGKPKQTESKTNPVEPGKRLNQIEAQKSRKPASCGHTTRHSTGTCSPQVKRKCLSEIQTNSIAKRPHLRETIKKVCDKKTAQVTAEKKFALRRKLHGNEENYIDGKPITPCRAQDIKFTSLSSPLPQLNHRSTPVSVKKTNKVTIADVFPAIRKYGSSRAPSRTGLKGQTGDKSNGSARCNCFGKLTVCYKCLARPAFVAPRAGTAGFRSPEVLLRYPSQTTAVDIWAAGVIFLSLLSGRCPFFRPANDIESLSQIVTLFGSKKIQDVAKYCGRKITISSNFSGYNLQGVVMSLKRNPDEKSIAGNQGPNLRKSPRRIKKIEASSLEEPQPATEHDQRGFEAVNIPDTAFELLTHLLDVNPKTRYTAMEAINHPFFFRPKV</sequence>
<dbReference type="GO" id="GO:0051301">
    <property type="term" value="P:cell division"/>
    <property type="evidence" value="ECO:0007669"/>
    <property type="project" value="UniProtKB-KW"/>
</dbReference>
<dbReference type="EC" id="2.7.11.1" evidence="1"/>
<keyword evidence="5 10" id="KW-0418">Kinase</keyword>
<dbReference type="InterPro" id="IPR011009">
    <property type="entry name" value="Kinase-like_dom_sf"/>
</dbReference>
<dbReference type="EMBL" id="LR783769">
    <property type="protein sequence ID" value="CAB3229280.1"/>
    <property type="molecule type" value="mRNA"/>
</dbReference>
<evidence type="ECO:0000256" key="8">
    <source>
        <dbReference type="SAM" id="MobiDB-lite"/>
    </source>
</evidence>
<evidence type="ECO:0000256" key="2">
    <source>
        <dbReference type="ARBA" id="ARBA00022527"/>
    </source>
</evidence>
<keyword evidence="6 7" id="KW-0067">ATP-binding</keyword>
<name>A0A6F9D8N8_9ASCI</name>